<reference evidence="1 2" key="1">
    <citation type="submission" date="2016-09" db="EMBL/GenBank/DDBJ databases">
        <title>The draft genome of Dichanthelium oligosanthes: A C3 panicoid grass species.</title>
        <authorList>
            <person name="Studer A.J."/>
            <person name="Schnable J.C."/>
            <person name="Brutnell T.P."/>
        </authorList>
    </citation>
    <scope>NUCLEOTIDE SEQUENCE [LARGE SCALE GENOMIC DNA]</scope>
    <source>
        <strain evidence="2">cv. Kellogg 1175</strain>
        <tissue evidence="1">Leaf</tissue>
    </source>
</reference>
<dbReference type="AlphaFoldDB" id="A0A1E5WLZ0"/>
<protein>
    <submittedName>
        <fullName evidence="1">Uncharacterized protein</fullName>
    </submittedName>
</protein>
<keyword evidence="2" id="KW-1185">Reference proteome</keyword>
<evidence type="ECO:0000313" key="1">
    <source>
        <dbReference type="EMBL" id="OEL38384.1"/>
    </source>
</evidence>
<gene>
    <name evidence="1" type="ORF">BAE44_0000599</name>
</gene>
<dbReference type="EMBL" id="LWDX02002006">
    <property type="protein sequence ID" value="OEL38384.1"/>
    <property type="molecule type" value="Genomic_DNA"/>
</dbReference>
<dbReference type="Proteomes" id="UP000095767">
    <property type="component" value="Unassembled WGS sequence"/>
</dbReference>
<organism evidence="1 2">
    <name type="scientific">Dichanthelium oligosanthes</name>
    <dbReference type="NCBI Taxonomy" id="888268"/>
    <lineage>
        <taxon>Eukaryota</taxon>
        <taxon>Viridiplantae</taxon>
        <taxon>Streptophyta</taxon>
        <taxon>Embryophyta</taxon>
        <taxon>Tracheophyta</taxon>
        <taxon>Spermatophyta</taxon>
        <taxon>Magnoliopsida</taxon>
        <taxon>Liliopsida</taxon>
        <taxon>Poales</taxon>
        <taxon>Poaceae</taxon>
        <taxon>PACMAD clade</taxon>
        <taxon>Panicoideae</taxon>
        <taxon>Panicodae</taxon>
        <taxon>Paniceae</taxon>
        <taxon>Dichantheliinae</taxon>
        <taxon>Dichanthelium</taxon>
    </lineage>
</organism>
<name>A0A1E5WLZ0_9POAL</name>
<feature type="non-terminal residue" evidence="1">
    <location>
        <position position="1"/>
    </location>
</feature>
<sequence>LFHVAVECTWARRFWTAVKEILGMKLPTMHRLTWTTDLLVGKICTLEEAMVFVCGA</sequence>
<comment type="caution">
    <text evidence="1">The sequence shown here is derived from an EMBL/GenBank/DDBJ whole genome shotgun (WGS) entry which is preliminary data.</text>
</comment>
<proteinExistence type="predicted"/>
<evidence type="ECO:0000313" key="2">
    <source>
        <dbReference type="Proteomes" id="UP000095767"/>
    </source>
</evidence>
<accession>A0A1E5WLZ0</accession>